<proteinExistence type="predicted"/>
<dbReference type="AlphaFoldDB" id="A0A7C9NRB2"/>
<evidence type="ECO:0000313" key="3">
    <source>
        <dbReference type="Proteomes" id="UP000480312"/>
    </source>
</evidence>
<organism evidence="2 3">
    <name type="scientific">Vreelandella alkaliphila</name>
    <dbReference type="NCBI Taxonomy" id="272774"/>
    <lineage>
        <taxon>Bacteria</taxon>
        <taxon>Pseudomonadati</taxon>
        <taxon>Pseudomonadota</taxon>
        <taxon>Gammaproteobacteria</taxon>
        <taxon>Oceanospirillales</taxon>
        <taxon>Halomonadaceae</taxon>
        <taxon>Vreelandella</taxon>
    </lineage>
</organism>
<protein>
    <submittedName>
        <fullName evidence="2">Uncharacterized protein</fullName>
    </submittedName>
</protein>
<accession>A0A7C9NRB2</accession>
<keyword evidence="1" id="KW-0472">Membrane</keyword>
<dbReference type="Proteomes" id="UP000480312">
    <property type="component" value="Unassembled WGS sequence"/>
</dbReference>
<gene>
    <name evidence="2" type="ORF">GPL32_08825</name>
</gene>
<feature type="transmembrane region" description="Helical" evidence="1">
    <location>
        <begin position="51"/>
        <end position="71"/>
    </location>
</feature>
<dbReference type="RefSeq" id="WP_162218505.1">
    <property type="nucleotide sequence ID" value="NZ_JAAEHK010000010.1"/>
</dbReference>
<keyword evidence="1" id="KW-0812">Transmembrane</keyword>
<reference evidence="2 3" key="1">
    <citation type="submission" date="2020-01" db="EMBL/GenBank/DDBJ databases">
        <title>Whole genome sequencing of Halomonas alkaliphila strain LS44.</title>
        <authorList>
            <person name="Kumar S."/>
            <person name="Paul D."/>
            <person name="Shouche Y."/>
            <person name="Suryavanshi M.V."/>
        </authorList>
    </citation>
    <scope>NUCLEOTIDE SEQUENCE [LARGE SCALE GENOMIC DNA]</scope>
    <source>
        <strain evidence="2 3">LS44</strain>
    </source>
</reference>
<sequence length="101" mass="11321">MAPPVGKRSKGEKRLPGRRKVERLQLIDNDSQYPAPIYFLSLGRKNRGNKATGVIPLILIGFLVATLLPRFFEMATDTQRHRYIKICVAIVATSLITKATL</sequence>
<keyword evidence="1" id="KW-1133">Transmembrane helix</keyword>
<evidence type="ECO:0000256" key="1">
    <source>
        <dbReference type="SAM" id="Phobius"/>
    </source>
</evidence>
<dbReference type="EMBL" id="JAAEHK010000010">
    <property type="protein sequence ID" value="NDL70612.1"/>
    <property type="molecule type" value="Genomic_DNA"/>
</dbReference>
<evidence type="ECO:0000313" key="2">
    <source>
        <dbReference type="EMBL" id="NDL70612.1"/>
    </source>
</evidence>
<name>A0A7C9NRB2_9GAMM</name>
<comment type="caution">
    <text evidence="2">The sequence shown here is derived from an EMBL/GenBank/DDBJ whole genome shotgun (WGS) entry which is preliminary data.</text>
</comment>